<accession>A0A836BMS4</accession>
<protein>
    <submittedName>
        <fullName evidence="2">Uncharacterized protein</fullName>
    </submittedName>
</protein>
<feature type="region of interest" description="Disordered" evidence="1">
    <location>
        <begin position="1"/>
        <end position="91"/>
    </location>
</feature>
<dbReference type="Proteomes" id="UP000612055">
    <property type="component" value="Unassembled WGS sequence"/>
</dbReference>
<evidence type="ECO:0000256" key="1">
    <source>
        <dbReference type="SAM" id="MobiDB-lite"/>
    </source>
</evidence>
<reference evidence="2" key="1">
    <citation type="journal article" date="2020" name="bioRxiv">
        <title>Comparative genomics of Chlamydomonas.</title>
        <authorList>
            <person name="Craig R.J."/>
            <person name="Hasan A.R."/>
            <person name="Ness R.W."/>
            <person name="Keightley P.D."/>
        </authorList>
    </citation>
    <scope>NUCLEOTIDE SEQUENCE</scope>
    <source>
        <strain evidence="2">CCAP 11/70</strain>
    </source>
</reference>
<gene>
    <name evidence="2" type="ORF">HYH03_018803</name>
</gene>
<comment type="caution">
    <text evidence="2">The sequence shown here is derived from an EMBL/GenBank/DDBJ whole genome shotgun (WGS) entry which is preliminary data.</text>
</comment>
<dbReference type="AlphaFoldDB" id="A0A836BMS4"/>
<feature type="compositionally biased region" description="Low complexity" evidence="1">
    <location>
        <begin position="21"/>
        <end position="67"/>
    </location>
</feature>
<evidence type="ECO:0000313" key="3">
    <source>
        <dbReference type="Proteomes" id="UP000612055"/>
    </source>
</evidence>
<proteinExistence type="predicted"/>
<dbReference type="EMBL" id="JAEHOE010000238">
    <property type="protein sequence ID" value="KAG2482260.1"/>
    <property type="molecule type" value="Genomic_DNA"/>
</dbReference>
<sequence length="118" mass="12381">MDITEIAHQASRERTSPRNISGSATTGLLGSSPSLPLSPGPLSRSMGTSFGTSSFGSWSASSTSWSANDPPELLSRQSVPGGSLPHESAAANLQRRASLEVGLRTFQTSFKRITGFNN</sequence>
<name>A0A836BMS4_9CHLO</name>
<organism evidence="2 3">
    <name type="scientific">Edaphochlamys debaryana</name>
    <dbReference type="NCBI Taxonomy" id="47281"/>
    <lineage>
        <taxon>Eukaryota</taxon>
        <taxon>Viridiplantae</taxon>
        <taxon>Chlorophyta</taxon>
        <taxon>core chlorophytes</taxon>
        <taxon>Chlorophyceae</taxon>
        <taxon>CS clade</taxon>
        <taxon>Chlamydomonadales</taxon>
        <taxon>Chlamydomonadales incertae sedis</taxon>
        <taxon>Edaphochlamys</taxon>
    </lineage>
</organism>
<keyword evidence="3" id="KW-1185">Reference proteome</keyword>
<evidence type="ECO:0000313" key="2">
    <source>
        <dbReference type="EMBL" id="KAG2482260.1"/>
    </source>
</evidence>